<dbReference type="OrthoDB" id="6132182at2759"/>
<reference evidence="5 6" key="1">
    <citation type="submission" date="2016-07" db="EMBL/GenBank/DDBJ databases">
        <title>Pervasive Adenine N6-methylation of Active Genes in Fungi.</title>
        <authorList>
            <consortium name="DOE Joint Genome Institute"/>
            <person name="Mondo S.J."/>
            <person name="Dannebaum R.O."/>
            <person name="Kuo R.C."/>
            <person name="Labutti K."/>
            <person name="Haridas S."/>
            <person name="Kuo A."/>
            <person name="Salamov A."/>
            <person name="Ahrendt S.R."/>
            <person name="Lipzen A."/>
            <person name="Sullivan W."/>
            <person name="Andreopoulos W.B."/>
            <person name="Clum A."/>
            <person name="Lindquist E."/>
            <person name="Daum C."/>
            <person name="Ramamoorthy G.K."/>
            <person name="Gryganskyi A."/>
            <person name="Culley D."/>
            <person name="Magnuson J.K."/>
            <person name="James T.Y."/>
            <person name="O'Malley M.A."/>
            <person name="Stajich J.E."/>
            <person name="Spatafora J.W."/>
            <person name="Visel A."/>
            <person name="Grigoriev I.V."/>
        </authorList>
    </citation>
    <scope>NUCLEOTIDE SEQUENCE [LARGE SCALE GENOMIC DNA]</scope>
    <source>
        <strain evidence="5 6">ATCC 12442</strain>
    </source>
</reference>
<feature type="compositionally biased region" description="Low complexity" evidence="3">
    <location>
        <begin position="269"/>
        <end position="278"/>
    </location>
</feature>
<protein>
    <submittedName>
        <fullName evidence="5">Di-copper centre-containing protein</fullName>
    </submittedName>
</protein>
<dbReference type="PROSITE" id="PS00498">
    <property type="entry name" value="TYROSINASE_2"/>
    <property type="match status" value="1"/>
</dbReference>
<dbReference type="Pfam" id="PF00264">
    <property type="entry name" value="Tyrosinase"/>
    <property type="match status" value="1"/>
</dbReference>
<feature type="compositionally biased region" description="Low complexity" evidence="3">
    <location>
        <begin position="285"/>
        <end position="302"/>
    </location>
</feature>
<feature type="domain" description="Tyrosinase copper-binding" evidence="4">
    <location>
        <begin position="129"/>
        <end position="140"/>
    </location>
</feature>
<dbReference type="InterPro" id="IPR008922">
    <property type="entry name" value="Di-copper_centre_dom_sf"/>
</dbReference>
<dbReference type="PANTHER" id="PTHR11474">
    <property type="entry name" value="TYROSINASE FAMILY MEMBER"/>
    <property type="match status" value="1"/>
</dbReference>
<evidence type="ECO:0000313" key="5">
    <source>
        <dbReference type="EMBL" id="ORX68234.1"/>
    </source>
</evidence>
<evidence type="ECO:0000256" key="3">
    <source>
        <dbReference type="SAM" id="MobiDB-lite"/>
    </source>
</evidence>
<dbReference type="RefSeq" id="XP_040742048.1">
    <property type="nucleotide sequence ID" value="XM_040889794.1"/>
</dbReference>
<feature type="compositionally biased region" description="Low complexity" evidence="3">
    <location>
        <begin position="242"/>
        <end position="260"/>
    </location>
</feature>
<dbReference type="PRINTS" id="PR00092">
    <property type="entry name" value="TYROSINASE"/>
</dbReference>
<dbReference type="STRING" id="61395.A0A1Y1W4W0"/>
<dbReference type="Gene3D" id="1.10.1280.10">
    <property type="entry name" value="Di-copper center containing domain from catechol oxidase"/>
    <property type="match status" value="1"/>
</dbReference>
<dbReference type="GeneID" id="63806442"/>
<feature type="compositionally biased region" description="Low complexity" evidence="3">
    <location>
        <begin position="216"/>
        <end position="233"/>
    </location>
</feature>
<dbReference type="InterPro" id="IPR050316">
    <property type="entry name" value="Tyrosinase/Hemocyanin"/>
</dbReference>
<dbReference type="GO" id="GO:0016491">
    <property type="term" value="F:oxidoreductase activity"/>
    <property type="evidence" value="ECO:0007669"/>
    <property type="project" value="InterPro"/>
</dbReference>
<dbReference type="EMBL" id="MCFD01000010">
    <property type="protein sequence ID" value="ORX68234.1"/>
    <property type="molecule type" value="Genomic_DNA"/>
</dbReference>
<evidence type="ECO:0000256" key="1">
    <source>
        <dbReference type="ARBA" id="ARBA00022723"/>
    </source>
</evidence>
<accession>A0A1Y1W4W0</accession>
<dbReference type="AlphaFoldDB" id="A0A1Y1W4W0"/>
<name>A0A1Y1W4W0_9FUNG</name>
<evidence type="ECO:0000259" key="4">
    <source>
        <dbReference type="PROSITE" id="PS00498"/>
    </source>
</evidence>
<gene>
    <name evidence="5" type="ORF">DL89DRAFT_28477</name>
</gene>
<feature type="region of interest" description="Disordered" evidence="3">
    <location>
        <begin position="212"/>
        <end position="308"/>
    </location>
</feature>
<dbReference type="GO" id="GO:0046872">
    <property type="term" value="F:metal ion binding"/>
    <property type="evidence" value="ECO:0007669"/>
    <property type="project" value="UniProtKB-KW"/>
</dbReference>
<keyword evidence="6" id="KW-1185">Reference proteome</keyword>
<keyword evidence="2" id="KW-0186">Copper</keyword>
<sequence>MNDFANALQRVDPGVPVPYWDWSLDASNPAASALFTDSFLGGNGSGPNSCVQSGPLANWQMRVSTPHCLARRFNNGDQISPFWPPEALLSMQNTVSQYGALSSGIENGCHGAVHLGISGDMSTMFAPNDPFFFLHHGMVDKLWYDWQLMNPETRFAMYDNSNYQDPPVSADEVLPGYPNVRVRDVLDPRSAALCYVYVDSGSGAATKRLMQEVDRQAQQQQQQPQGGPQANQQVTGGPAALGPMSGPTGPNGPTGFNGPVGPAGPVGPVPQQQPLTPGRQFNGDAPQSATPQPAATANPGQPMRGGSRGVQDFVQNALASSLGGTPLGAMNFGGHRHNRNGRLFRRLAYAAGLSAREYTGQTPAPAAAPSQDILGLGGLVNGLLGSDGLVAHLLEGVGNVVSVLPQGLTKTLEAVGEIAENVTNDVFDLLHVPKVDLSKLSKEERLIPAVQPLPDWWCQKNNLNATYAAQLHSQVHDIIEGFNRIPGYVSPAVVHYAAMKYGDKAGSK</sequence>
<organism evidence="5 6">
    <name type="scientific">Linderina pennispora</name>
    <dbReference type="NCBI Taxonomy" id="61395"/>
    <lineage>
        <taxon>Eukaryota</taxon>
        <taxon>Fungi</taxon>
        <taxon>Fungi incertae sedis</taxon>
        <taxon>Zoopagomycota</taxon>
        <taxon>Kickxellomycotina</taxon>
        <taxon>Kickxellomycetes</taxon>
        <taxon>Kickxellales</taxon>
        <taxon>Kickxellaceae</taxon>
        <taxon>Linderina</taxon>
    </lineage>
</organism>
<dbReference type="SUPFAM" id="SSF48056">
    <property type="entry name" value="Di-copper centre-containing domain"/>
    <property type="match status" value="1"/>
</dbReference>
<dbReference type="InterPro" id="IPR002227">
    <property type="entry name" value="Tyrosinase_Cu-bd"/>
</dbReference>
<comment type="caution">
    <text evidence="5">The sequence shown here is derived from an EMBL/GenBank/DDBJ whole genome shotgun (WGS) entry which is preliminary data.</text>
</comment>
<evidence type="ECO:0000313" key="6">
    <source>
        <dbReference type="Proteomes" id="UP000193922"/>
    </source>
</evidence>
<dbReference type="PANTHER" id="PTHR11474:SF126">
    <property type="entry name" value="TYROSINASE-LIKE PROTEIN TYR-1-RELATED"/>
    <property type="match status" value="1"/>
</dbReference>
<proteinExistence type="predicted"/>
<keyword evidence="1" id="KW-0479">Metal-binding</keyword>
<evidence type="ECO:0000256" key="2">
    <source>
        <dbReference type="ARBA" id="ARBA00023008"/>
    </source>
</evidence>
<dbReference type="Proteomes" id="UP000193922">
    <property type="component" value="Unassembled WGS sequence"/>
</dbReference>